<evidence type="ECO:0000313" key="4">
    <source>
        <dbReference type="EMBL" id="KAH7981924.1"/>
    </source>
</evidence>
<keyword evidence="5" id="KW-1185">Reference proteome</keyword>
<proteinExistence type="predicted"/>
<gene>
    <name evidence="4" type="ORF">HPB52_001805</name>
</gene>
<keyword evidence="2" id="KW-0479">Metal-binding</keyword>
<name>A0A9D4QFF5_RHISA</name>
<comment type="cofactor">
    <cofactor evidence="1">
        <name>a divalent metal cation</name>
        <dbReference type="ChEBI" id="CHEBI:60240"/>
    </cofactor>
</comment>
<evidence type="ECO:0000256" key="1">
    <source>
        <dbReference type="ARBA" id="ARBA00001968"/>
    </source>
</evidence>
<organism evidence="4 5">
    <name type="scientific">Rhipicephalus sanguineus</name>
    <name type="common">Brown dog tick</name>
    <name type="synonym">Ixodes sanguineus</name>
    <dbReference type="NCBI Taxonomy" id="34632"/>
    <lineage>
        <taxon>Eukaryota</taxon>
        <taxon>Metazoa</taxon>
        <taxon>Ecdysozoa</taxon>
        <taxon>Arthropoda</taxon>
        <taxon>Chelicerata</taxon>
        <taxon>Arachnida</taxon>
        <taxon>Acari</taxon>
        <taxon>Parasitiformes</taxon>
        <taxon>Ixodida</taxon>
        <taxon>Ixodoidea</taxon>
        <taxon>Ixodidae</taxon>
        <taxon>Rhipicephalinae</taxon>
        <taxon>Rhipicephalus</taxon>
        <taxon>Rhipicephalus</taxon>
    </lineage>
</organism>
<reference evidence="4" key="1">
    <citation type="journal article" date="2020" name="Cell">
        <title>Large-Scale Comparative Analyses of Tick Genomes Elucidate Their Genetic Diversity and Vector Capacities.</title>
        <authorList>
            <consortium name="Tick Genome and Microbiome Consortium (TIGMIC)"/>
            <person name="Jia N."/>
            <person name="Wang J."/>
            <person name="Shi W."/>
            <person name="Du L."/>
            <person name="Sun Y."/>
            <person name="Zhan W."/>
            <person name="Jiang J.F."/>
            <person name="Wang Q."/>
            <person name="Zhang B."/>
            <person name="Ji P."/>
            <person name="Bell-Sakyi L."/>
            <person name="Cui X.M."/>
            <person name="Yuan T.T."/>
            <person name="Jiang B.G."/>
            <person name="Yang W.F."/>
            <person name="Lam T.T."/>
            <person name="Chang Q.C."/>
            <person name="Ding S.J."/>
            <person name="Wang X.J."/>
            <person name="Zhu J.G."/>
            <person name="Ruan X.D."/>
            <person name="Zhao L."/>
            <person name="Wei J.T."/>
            <person name="Ye R.Z."/>
            <person name="Que T.C."/>
            <person name="Du C.H."/>
            <person name="Zhou Y.H."/>
            <person name="Cheng J.X."/>
            <person name="Dai P.F."/>
            <person name="Guo W.B."/>
            <person name="Han X.H."/>
            <person name="Huang E.J."/>
            <person name="Li L.F."/>
            <person name="Wei W."/>
            <person name="Gao Y.C."/>
            <person name="Liu J.Z."/>
            <person name="Shao H.Z."/>
            <person name="Wang X."/>
            <person name="Wang C.C."/>
            <person name="Yang T.C."/>
            <person name="Huo Q.B."/>
            <person name="Li W."/>
            <person name="Chen H.Y."/>
            <person name="Chen S.E."/>
            <person name="Zhou L.G."/>
            <person name="Ni X.B."/>
            <person name="Tian J.H."/>
            <person name="Sheng Y."/>
            <person name="Liu T."/>
            <person name="Pan Y.S."/>
            <person name="Xia L.Y."/>
            <person name="Li J."/>
            <person name="Zhao F."/>
            <person name="Cao W.C."/>
        </authorList>
    </citation>
    <scope>NUCLEOTIDE SEQUENCE</scope>
    <source>
        <strain evidence="4">Rsan-2018</strain>
    </source>
</reference>
<dbReference type="AlphaFoldDB" id="A0A9D4QFF5"/>
<dbReference type="VEuPathDB" id="VectorBase:RSAN_031600"/>
<sequence length="138" mass="15595">MELSIVEVCNADLRILVVDARFPGSCHDSWVWTHNPLRARLAAQLQPGEYLLGNLHFRTMLYNQRESPARAARIVYACVSLHNIALDAGDWTLDEYSWDVQPAGDPDEPEEPGESQVLEPRNVLLRGRQQRSAVVALF</sequence>
<reference evidence="4" key="2">
    <citation type="submission" date="2021-09" db="EMBL/GenBank/DDBJ databases">
        <authorList>
            <person name="Jia N."/>
            <person name="Wang J."/>
            <person name="Shi W."/>
            <person name="Du L."/>
            <person name="Sun Y."/>
            <person name="Zhan W."/>
            <person name="Jiang J."/>
            <person name="Wang Q."/>
            <person name="Zhang B."/>
            <person name="Ji P."/>
            <person name="Sakyi L.B."/>
            <person name="Cui X."/>
            <person name="Yuan T."/>
            <person name="Jiang B."/>
            <person name="Yang W."/>
            <person name="Lam T.T.-Y."/>
            <person name="Chang Q."/>
            <person name="Ding S."/>
            <person name="Wang X."/>
            <person name="Zhu J."/>
            <person name="Ruan X."/>
            <person name="Zhao L."/>
            <person name="Wei J."/>
            <person name="Que T."/>
            <person name="Du C."/>
            <person name="Cheng J."/>
            <person name="Dai P."/>
            <person name="Han X."/>
            <person name="Huang E."/>
            <person name="Gao Y."/>
            <person name="Liu J."/>
            <person name="Shao H."/>
            <person name="Ye R."/>
            <person name="Li L."/>
            <person name="Wei W."/>
            <person name="Wang X."/>
            <person name="Wang C."/>
            <person name="Huo Q."/>
            <person name="Li W."/>
            <person name="Guo W."/>
            <person name="Chen H."/>
            <person name="Chen S."/>
            <person name="Zhou L."/>
            <person name="Zhou L."/>
            <person name="Ni X."/>
            <person name="Tian J."/>
            <person name="Zhou Y."/>
            <person name="Sheng Y."/>
            <person name="Liu T."/>
            <person name="Pan Y."/>
            <person name="Xia L."/>
            <person name="Li J."/>
            <person name="Zhao F."/>
            <person name="Cao W."/>
        </authorList>
    </citation>
    <scope>NUCLEOTIDE SEQUENCE</scope>
    <source>
        <strain evidence="4">Rsan-2018</strain>
        <tissue evidence="4">Larvae</tissue>
    </source>
</reference>
<dbReference type="Proteomes" id="UP000821837">
    <property type="component" value="Chromosome 1"/>
</dbReference>
<evidence type="ECO:0000313" key="5">
    <source>
        <dbReference type="Proteomes" id="UP000821837"/>
    </source>
</evidence>
<dbReference type="Pfam" id="PF13359">
    <property type="entry name" value="DDE_Tnp_4"/>
    <property type="match status" value="1"/>
</dbReference>
<protein>
    <recommendedName>
        <fullName evidence="3">DDE Tnp4 domain-containing protein</fullName>
    </recommendedName>
</protein>
<evidence type="ECO:0000256" key="2">
    <source>
        <dbReference type="ARBA" id="ARBA00022723"/>
    </source>
</evidence>
<dbReference type="InterPro" id="IPR027806">
    <property type="entry name" value="HARBI1_dom"/>
</dbReference>
<dbReference type="EMBL" id="JABSTV010001245">
    <property type="protein sequence ID" value="KAH7981924.1"/>
    <property type="molecule type" value="Genomic_DNA"/>
</dbReference>
<evidence type="ECO:0000259" key="3">
    <source>
        <dbReference type="Pfam" id="PF13359"/>
    </source>
</evidence>
<comment type="caution">
    <text evidence="4">The sequence shown here is derived from an EMBL/GenBank/DDBJ whole genome shotgun (WGS) entry which is preliminary data.</text>
</comment>
<feature type="domain" description="DDE Tnp4" evidence="3">
    <location>
        <begin position="6"/>
        <end position="58"/>
    </location>
</feature>
<accession>A0A9D4QFF5</accession>
<dbReference type="GO" id="GO:0046872">
    <property type="term" value="F:metal ion binding"/>
    <property type="evidence" value="ECO:0007669"/>
    <property type="project" value="UniProtKB-KW"/>
</dbReference>